<dbReference type="InParanoid" id="G4T669"/>
<keyword evidence="3" id="KW-1185">Reference proteome</keyword>
<gene>
    <name evidence="2" type="ORF">PIIN_00582</name>
</gene>
<accession>G4T669</accession>
<dbReference type="SUPFAM" id="SSF82199">
    <property type="entry name" value="SET domain"/>
    <property type="match status" value="1"/>
</dbReference>
<dbReference type="EMBL" id="CAFZ01000006">
    <property type="protein sequence ID" value="CCA66820.1"/>
    <property type="molecule type" value="Genomic_DNA"/>
</dbReference>
<sequence length="228" mass="25585">MATPKHWPTGVTYITKPVYHSSVTKDVVNLLRSSVTGGGDLPLVLSELQTIPVAPAVESSHRLTHIQRIDDKEHPAQGQLGLFASRKVAADTMLLFYIGEVHAQDRDSDYDLSLLRIPLQRPTGPGKSDLLYSLPASVDTQIQSPEAWVINLGVDAARIGNEARCINDYRGIAQRPNAVFKLVRERNTREVRMSVWTSRALAKNEEILVSYGKGWWNARHIRDLQWRV</sequence>
<dbReference type="SMART" id="SM00317">
    <property type="entry name" value="SET"/>
    <property type="match status" value="1"/>
</dbReference>
<dbReference type="AlphaFoldDB" id="G4T669"/>
<comment type="caution">
    <text evidence="2">The sequence shown here is derived from an EMBL/GenBank/DDBJ whole genome shotgun (WGS) entry which is preliminary data.</text>
</comment>
<protein>
    <submittedName>
        <fullName evidence="2">Related to SET domain protein-Laccaria bicolor</fullName>
    </submittedName>
</protein>
<reference evidence="2 3" key="1">
    <citation type="journal article" date="2011" name="PLoS Pathog.">
        <title>Endophytic Life Strategies Decoded by Genome and Transcriptome Analyses of the Mutualistic Root Symbiont Piriformospora indica.</title>
        <authorList>
            <person name="Zuccaro A."/>
            <person name="Lahrmann U."/>
            <person name="Guldener U."/>
            <person name="Langen G."/>
            <person name="Pfiffi S."/>
            <person name="Biedenkopf D."/>
            <person name="Wong P."/>
            <person name="Samans B."/>
            <person name="Grimm C."/>
            <person name="Basiewicz M."/>
            <person name="Murat C."/>
            <person name="Martin F."/>
            <person name="Kogel K.H."/>
        </authorList>
    </citation>
    <scope>NUCLEOTIDE SEQUENCE [LARGE SCALE GENOMIC DNA]</scope>
    <source>
        <strain evidence="2 3">DSM 11827</strain>
    </source>
</reference>
<dbReference type="InterPro" id="IPR046341">
    <property type="entry name" value="SET_dom_sf"/>
</dbReference>
<evidence type="ECO:0000313" key="3">
    <source>
        <dbReference type="Proteomes" id="UP000007148"/>
    </source>
</evidence>
<dbReference type="OMA" id="WCERWGE"/>
<evidence type="ECO:0000259" key="1">
    <source>
        <dbReference type="PROSITE" id="PS50280"/>
    </source>
</evidence>
<evidence type="ECO:0000313" key="2">
    <source>
        <dbReference type="EMBL" id="CCA66820.1"/>
    </source>
</evidence>
<feature type="domain" description="SET" evidence="1">
    <location>
        <begin position="64"/>
        <end position="212"/>
    </location>
</feature>
<dbReference type="eggNOG" id="ENOG502S3NK">
    <property type="taxonomic scope" value="Eukaryota"/>
</dbReference>
<dbReference type="STRING" id="1109443.G4T669"/>
<dbReference type="Proteomes" id="UP000007148">
    <property type="component" value="Unassembled WGS sequence"/>
</dbReference>
<dbReference type="InterPro" id="IPR001214">
    <property type="entry name" value="SET_dom"/>
</dbReference>
<dbReference type="Pfam" id="PF00856">
    <property type="entry name" value="SET"/>
    <property type="match status" value="1"/>
</dbReference>
<dbReference type="OrthoDB" id="5792673at2759"/>
<proteinExistence type="predicted"/>
<dbReference type="Gene3D" id="2.170.270.10">
    <property type="entry name" value="SET domain"/>
    <property type="match status" value="1"/>
</dbReference>
<organism evidence="2 3">
    <name type="scientific">Serendipita indica (strain DSM 11827)</name>
    <name type="common">Root endophyte fungus</name>
    <name type="synonym">Piriformospora indica</name>
    <dbReference type="NCBI Taxonomy" id="1109443"/>
    <lineage>
        <taxon>Eukaryota</taxon>
        <taxon>Fungi</taxon>
        <taxon>Dikarya</taxon>
        <taxon>Basidiomycota</taxon>
        <taxon>Agaricomycotina</taxon>
        <taxon>Agaricomycetes</taxon>
        <taxon>Sebacinales</taxon>
        <taxon>Serendipitaceae</taxon>
        <taxon>Serendipita</taxon>
    </lineage>
</organism>
<name>G4T669_SERID</name>
<dbReference type="PROSITE" id="PS50280">
    <property type="entry name" value="SET"/>
    <property type="match status" value="1"/>
</dbReference>
<dbReference type="HOGENOM" id="CLU_054608_0_1_1"/>